<evidence type="ECO:0000313" key="5">
    <source>
        <dbReference type="Proteomes" id="UP000779574"/>
    </source>
</evidence>
<dbReference type="SUPFAM" id="SSF53474">
    <property type="entry name" value="alpha/beta-Hydrolases"/>
    <property type="match status" value="1"/>
</dbReference>
<dbReference type="InterPro" id="IPR036440">
    <property type="entry name" value="Peptidase_C15-like_sf"/>
</dbReference>
<dbReference type="InterPro" id="IPR050309">
    <property type="entry name" value="Type-B_Carboxylest/Lipase"/>
</dbReference>
<dbReference type="InterPro" id="IPR029058">
    <property type="entry name" value="AB_hydrolase_fold"/>
</dbReference>
<reference evidence="4" key="1">
    <citation type="journal article" date="2021" name="J Fungi (Basel)">
        <title>Virulence traits and population genomics of the black yeast Aureobasidium melanogenum.</title>
        <authorList>
            <person name="Cernosa A."/>
            <person name="Sun X."/>
            <person name="Gostincar C."/>
            <person name="Fang C."/>
            <person name="Gunde-Cimerman N."/>
            <person name="Song Z."/>
        </authorList>
    </citation>
    <scope>NUCLEOTIDE SEQUENCE</scope>
    <source>
        <strain evidence="4">EXF-9911</strain>
    </source>
</reference>
<dbReference type="Gene3D" id="3.40.50.1820">
    <property type="entry name" value="alpha/beta hydrolase"/>
    <property type="match status" value="1"/>
</dbReference>
<proteinExistence type="predicted"/>
<reference evidence="4" key="2">
    <citation type="submission" date="2021-08" db="EMBL/GenBank/DDBJ databases">
        <authorList>
            <person name="Gostincar C."/>
            <person name="Sun X."/>
            <person name="Song Z."/>
            <person name="Gunde-Cimerman N."/>
        </authorList>
    </citation>
    <scope>NUCLEOTIDE SEQUENCE</scope>
    <source>
        <strain evidence="4">EXF-9911</strain>
    </source>
</reference>
<evidence type="ECO:0000313" key="4">
    <source>
        <dbReference type="EMBL" id="KAG9698550.1"/>
    </source>
</evidence>
<feature type="chain" id="PRO_5040468419" evidence="2">
    <location>
        <begin position="19"/>
        <end position="819"/>
    </location>
</feature>
<organism evidence="4 5">
    <name type="scientific">Aureobasidium melanogenum</name>
    <name type="common">Aureobasidium pullulans var. melanogenum</name>
    <dbReference type="NCBI Taxonomy" id="46634"/>
    <lineage>
        <taxon>Eukaryota</taxon>
        <taxon>Fungi</taxon>
        <taxon>Dikarya</taxon>
        <taxon>Ascomycota</taxon>
        <taxon>Pezizomycotina</taxon>
        <taxon>Dothideomycetes</taxon>
        <taxon>Dothideomycetidae</taxon>
        <taxon>Dothideales</taxon>
        <taxon>Saccotheciaceae</taxon>
        <taxon>Aureobasidium</taxon>
    </lineage>
</organism>
<feature type="non-terminal residue" evidence="4">
    <location>
        <position position="819"/>
    </location>
</feature>
<feature type="region of interest" description="Disordered" evidence="1">
    <location>
        <begin position="27"/>
        <end position="68"/>
    </location>
</feature>
<feature type="compositionally biased region" description="Pro residues" evidence="1">
    <location>
        <begin position="27"/>
        <end position="39"/>
    </location>
</feature>
<feature type="domain" description="Carboxylesterase type B" evidence="3">
    <location>
        <begin position="75"/>
        <end position="538"/>
    </location>
</feature>
<evidence type="ECO:0000259" key="3">
    <source>
        <dbReference type="Pfam" id="PF00135"/>
    </source>
</evidence>
<sequence>MRFGYVLNAALAVPCVTALAVCRDAAPPGPPAPSGPPAGPATRGHPPHPAPPAGRHPAPPAGPAAAAHTSIGAHAVKLNKGTVQGFADASGNSVFLGIPFAETTGGQNRWKAPIPKAKLMPGQIINATAYGPTCPQAISTTPYSRQDEDCLNLNVWAPANATGKSLPVFVYMYGGAMVTGSSSNVQFQGNNFARKDVIFVSFNTRESIFAYPNSAELGKDGSQNFGILDVQQALEWIHDNIAAFGGNPDHIVFGGHSSGSVQVDHYLWNNPKSWLVGAVEMSANAESGPAITPLNQGLDIVAADVGCGTGVGQLDCLRNRSIYEIETANFNSTYNTWFSPIIDEVTRFSDYAGRFAAGKYPSHVPLLTGNSDGEGVIFGLVYGGENTNFSSWINTFDADVAHIPDEELIAAYNVSDYASVSAMSGAQYGDARFFCPVDYLIDVRSSTQDTWAYRFFGNYCNVVGCMVGAPTHGTEIPFFFGGRETFSALTNVTDAQQALADSMNDWFVKWIKNPSAGPGWDKVKPKCGTVAKIGVPVNELAIEIGQTGDYNSRCQSVYDPLQPKYPVLNNDDMDSDSEVRPITILVTGFGPFPRGDGTDYAKNTSHEISKLLPQTLPAGSQFNPTDHPIAILNPTAAEGAAVRVEYAHIRNYTSALHTSSGATADLILHMGMADGWNFVTCERRSYKQTFTSGWAGKLFGLGRYYMIKDAEGKTVEDAGPNPWGDEVPMGLGTGLNVDELFTKQTPAEVLFCHVPGDLDKLNLHAAANSICAIMGAAAAQILDNRRLDPGVGTNESASTVSAQQRQRAMELMASGGFEA</sequence>
<dbReference type="SUPFAM" id="SSF53182">
    <property type="entry name" value="Pyrrolidone carboxyl peptidase (pyroglutamate aminopeptidase)"/>
    <property type="match status" value="1"/>
</dbReference>
<dbReference type="InterPro" id="IPR002018">
    <property type="entry name" value="CarbesteraseB"/>
</dbReference>
<evidence type="ECO:0000256" key="2">
    <source>
        <dbReference type="SAM" id="SignalP"/>
    </source>
</evidence>
<gene>
    <name evidence="4" type="ORF">KCU76_g2167</name>
</gene>
<accession>A0A9P8JE39</accession>
<dbReference type="Proteomes" id="UP000779574">
    <property type="component" value="Unassembled WGS sequence"/>
</dbReference>
<dbReference type="OrthoDB" id="408631at2759"/>
<feature type="signal peptide" evidence="2">
    <location>
        <begin position="1"/>
        <end position="18"/>
    </location>
</feature>
<dbReference type="AlphaFoldDB" id="A0A9P8JE39"/>
<comment type="caution">
    <text evidence="4">The sequence shown here is derived from an EMBL/GenBank/DDBJ whole genome shotgun (WGS) entry which is preliminary data.</text>
</comment>
<dbReference type="Gene3D" id="3.40.630.20">
    <property type="entry name" value="Peptidase C15, pyroglutamyl peptidase I-like"/>
    <property type="match status" value="1"/>
</dbReference>
<evidence type="ECO:0000256" key="1">
    <source>
        <dbReference type="SAM" id="MobiDB-lite"/>
    </source>
</evidence>
<name>A0A9P8JE39_AURME</name>
<dbReference type="Pfam" id="PF00135">
    <property type="entry name" value="COesterase"/>
    <property type="match status" value="1"/>
</dbReference>
<keyword evidence="2" id="KW-0732">Signal</keyword>
<dbReference type="PANTHER" id="PTHR11559">
    <property type="entry name" value="CARBOXYLESTERASE"/>
    <property type="match status" value="1"/>
</dbReference>
<dbReference type="EMBL" id="JAHFXF010000051">
    <property type="protein sequence ID" value="KAG9698550.1"/>
    <property type="molecule type" value="Genomic_DNA"/>
</dbReference>
<feature type="compositionally biased region" description="Pro residues" evidence="1">
    <location>
        <begin position="47"/>
        <end position="62"/>
    </location>
</feature>
<protein>
    <submittedName>
        <fullName evidence="4">Acetylcholinesterase</fullName>
    </submittedName>
</protein>